<comment type="cofactor">
    <cofactor evidence="11">
        <name>FMNH2</name>
        <dbReference type="ChEBI" id="CHEBI:57618"/>
    </cofactor>
    <text evidence="11">Reduced FMN (FMNH(2)).</text>
</comment>
<dbReference type="PANTHER" id="PTHR21085">
    <property type="entry name" value="CHORISMATE SYNTHASE"/>
    <property type="match status" value="1"/>
</dbReference>
<dbReference type="PROSITE" id="PS00789">
    <property type="entry name" value="CHORISMATE_SYNTHASE_3"/>
    <property type="match status" value="1"/>
</dbReference>
<keyword evidence="10 11" id="KW-0456">Lyase</keyword>
<proteinExistence type="inferred from homology"/>
<evidence type="ECO:0000256" key="7">
    <source>
        <dbReference type="ARBA" id="ARBA00022827"/>
    </source>
</evidence>
<keyword evidence="8 11" id="KW-0521">NADP</keyword>
<dbReference type="GO" id="GO:0010181">
    <property type="term" value="F:FMN binding"/>
    <property type="evidence" value="ECO:0007669"/>
    <property type="project" value="TreeGrafter"/>
</dbReference>
<dbReference type="SUPFAM" id="SSF103263">
    <property type="entry name" value="Chorismate synthase, AroC"/>
    <property type="match status" value="1"/>
</dbReference>
<dbReference type="RefSeq" id="WP_012798156.1">
    <property type="nucleotide sequence ID" value="NC_013165.1"/>
</dbReference>
<dbReference type="eggNOG" id="COG0082">
    <property type="taxonomic scope" value="Bacteria"/>
</dbReference>
<dbReference type="EC" id="4.2.3.5" evidence="3 11"/>
<sequence length="362" mass="37931">MASNIGKNVRIQVFGQSHSAAIGVTIDGIPAGKRIDTDELQAFLDRRAPGRLPWVTPRKEADRVEFLSGLVDGVTCGAPIGAVIANTNTRSSDYARLDRVPRPGHADYVAREKYHGAQDFAGGGHFSGRLTAPLCVAGGIALQLLREEGVRIGAHLARAACIDDACYPLQGITADMLDAAKGKDMPVLDDAAGQAMAQAILAAREACDSVGGVVECAAIGVPVGLGDPMFDGVENVIAKYCFGIPAVKGIEFGVGFEAADLAGSVNNDAYRFENGKVRFESNNAGGALGGISTGEPVVFRLAFKPTPSISGVQHSVNLDTGQNEDLSVRGRHDPCVAVRAVPVVEAVCALALYDMMLESRMR</sequence>
<dbReference type="GO" id="GO:0004107">
    <property type="term" value="F:chorismate synthase activity"/>
    <property type="evidence" value="ECO:0007669"/>
    <property type="project" value="UniProtKB-UniRule"/>
</dbReference>
<evidence type="ECO:0000256" key="2">
    <source>
        <dbReference type="ARBA" id="ARBA00008014"/>
    </source>
</evidence>
<organism evidence="12 13">
    <name type="scientific">Slackia heliotrinireducens (strain ATCC 29202 / DSM 20476 / NCTC 11029 / RHS 1)</name>
    <name type="common">Peptococcus heliotrinreducens</name>
    <dbReference type="NCBI Taxonomy" id="471855"/>
    <lineage>
        <taxon>Bacteria</taxon>
        <taxon>Bacillati</taxon>
        <taxon>Actinomycetota</taxon>
        <taxon>Coriobacteriia</taxon>
        <taxon>Eggerthellales</taxon>
        <taxon>Eggerthellaceae</taxon>
        <taxon>Slackia</taxon>
    </lineage>
</organism>
<feature type="binding site" evidence="11">
    <location>
        <begin position="304"/>
        <end position="308"/>
    </location>
    <ligand>
        <name>FMN</name>
        <dbReference type="ChEBI" id="CHEBI:58210"/>
    </ligand>
</feature>
<dbReference type="EMBL" id="CP001684">
    <property type="protein sequence ID" value="ACV22052.1"/>
    <property type="molecule type" value="Genomic_DNA"/>
</dbReference>
<dbReference type="CDD" id="cd07304">
    <property type="entry name" value="Chorismate_synthase"/>
    <property type="match status" value="1"/>
</dbReference>
<comment type="caution">
    <text evidence="11">Lacks conserved residue(s) required for the propagation of feature annotation.</text>
</comment>
<keyword evidence="4 11" id="KW-0028">Amino-acid biosynthesis</keyword>
<dbReference type="NCBIfam" id="TIGR00033">
    <property type="entry name" value="aroC"/>
    <property type="match status" value="1"/>
</dbReference>
<dbReference type="UniPathway" id="UPA00053">
    <property type="reaction ID" value="UER00090"/>
</dbReference>
<keyword evidence="6 11" id="KW-0288">FMN</keyword>
<reference evidence="12 13" key="1">
    <citation type="journal article" date="2009" name="Stand. Genomic Sci.">
        <title>Complete genome sequence of Slackia heliotrinireducens type strain (RHS 1).</title>
        <authorList>
            <person name="Pukall R."/>
            <person name="Lapidus A."/>
            <person name="Nolan M."/>
            <person name="Copeland A."/>
            <person name="Glavina Del Rio T."/>
            <person name="Lucas S."/>
            <person name="Chen F."/>
            <person name="Tice H."/>
            <person name="Cheng J.F."/>
            <person name="Chertkov O."/>
            <person name="Bruce D."/>
            <person name="Goodwin L."/>
            <person name="Kuske C."/>
            <person name="Brettin T."/>
            <person name="Detter J.C."/>
            <person name="Han C."/>
            <person name="Pitluck S."/>
            <person name="Pati A."/>
            <person name="Mavrommatis K."/>
            <person name="Ivanova N."/>
            <person name="Ovchinnikova G."/>
            <person name="Chen A."/>
            <person name="Palaniappan K."/>
            <person name="Schneider S."/>
            <person name="Rohde M."/>
            <person name="Chain P."/>
            <person name="D'haeseleer P."/>
            <person name="Goker M."/>
            <person name="Bristow J."/>
            <person name="Eisen J.A."/>
            <person name="Markowitz V."/>
            <person name="Kyrpides N.C."/>
            <person name="Klenk H.P."/>
            <person name="Hugenholtz P."/>
        </authorList>
    </citation>
    <scope>NUCLEOTIDE SEQUENCE [LARGE SCALE GENOMIC DNA]</scope>
    <source>
        <strain evidence="13">ATCC 29202 / DSM 20476 / NCTC 11029 / RHS 1</strain>
    </source>
</reference>
<feature type="binding site" evidence="11">
    <location>
        <position position="331"/>
    </location>
    <ligand>
        <name>FMN</name>
        <dbReference type="ChEBI" id="CHEBI:58210"/>
    </ligand>
</feature>
<dbReference type="PIRSF" id="PIRSF001456">
    <property type="entry name" value="Chorismate_synth"/>
    <property type="match status" value="1"/>
</dbReference>
<evidence type="ECO:0000256" key="4">
    <source>
        <dbReference type="ARBA" id="ARBA00022605"/>
    </source>
</evidence>
<protein>
    <recommendedName>
        <fullName evidence="3 11">Chorismate synthase</fullName>
        <shortName evidence="11">CS</shortName>
        <ecNumber evidence="3 11">4.2.3.5</ecNumber>
    </recommendedName>
    <alternativeName>
        <fullName evidence="11">5-enolpyruvylshikimate-3-phosphate phospholyase</fullName>
    </alternativeName>
</protein>
<dbReference type="GO" id="GO:0009423">
    <property type="term" value="P:chorismate biosynthetic process"/>
    <property type="evidence" value="ECO:0007669"/>
    <property type="project" value="UniProtKB-UniRule"/>
</dbReference>
<dbReference type="HAMAP" id="MF_00300">
    <property type="entry name" value="Chorismate_synth"/>
    <property type="match status" value="1"/>
</dbReference>
<keyword evidence="7 11" id="KW-0274">FAD</keyword>
<keyword evidence="5 11" id="KW-0285">Flavoprotein</keyword>
<comment type="similarity">
    <text evidence="2 11">Belongs to the chorismate synthase family.</text>
</comment>
<dbReference type="NCBIfam" id="NF003793">
    <property type="entry name" value="PRK05382.1"/>
    <property type="match status" value="1"/>
</dbReference>
<dbReference type="Gene3D" id="3.60.150.10">
    <property type="entry name" value="Chorismate synthase AroC"/>
    <property type="match status" value="1"/>
</dbReference>
<dbReference type="InterPro" id="IPR020541">
    <property type="entry name" value="Chorismate_synthase_CS"/>
</dbReference>
<dbReference type="KEGG" id="shi:Shel_10150"/>
<comment type="catalytic activity">
    <reaction evidence="11">
        <text>5-O-(1-carboxyvinyl)-3-phosphoshikimate = chorismate + phosphate</text>
        <dbReference type="Rhea" id="RHEA:21020"/>
        <dbReference type="ChEBI" id="CHEBI:29748"/>
        <dbReference type="ChEBI" id="CHEBI:43474"/>
        <dbReference type="ChEBI" id="CHEBI:57701"/>
        <dbReference type="EC" id="4.2.3.5"/>
    </reaction>
</comment>
<dbReference type="Pfam" id="PF01264">
    <property type="entry name" value="Chorismate_synt"/>
    <property type="match status" value="1"/>
</dbReference>
<evidence type="ECO:0000256" key="5">
    <source>
        <dbReference type="ARBA" id="ARBA00022630"/>
    </source>
</evidence>
<dbReference type="InterPro" id="IPR035904">
    <property type="entry name" value="Chorismate_synth_AroC_sf"/>
</dbReference>
<feature type="binding site" evidence="11">
    <location>
        <begin position="125"/>
        <end position="127"/>
    </location>
    <ligand>
        <name>FMN</name>
        <dbReference type="ChEBI" id="CHEBI:58210"/>
    </ligand>
</feature>
<evidence type="ECO:0000313" key="13">
    <source>
        <dbReference type="Proteomes" id="UP000002026"/>
    </source>
</evidence>
<evidence type="ECO:0000313" key="12">
    <source>
        <dbReference type="EMBL" id="ACV22052.1"/>
    </source>
</evidence>
<comment type="function">
    <text evidence="11">Catalyzes the anti-1,4-elimination of the C-3 phosphate and the C-6 proR hydrogen from 5-enolpyruvylshikimate-3-phosphate (EPSP) to yield chorismate, which is the branch point compound that serves as the starting substrate for the three terminal pathways of aromatic amino acid biosynthesis. This reaction introduces a second double bond into the aromatic ring system.</text>
</comment>
<evidence type="ECO:0000256" key="8">
    <source>
        <dbReference type="ARBA" id="ARBA00022857"/>
    </source>
</evidence>
<dbReference type="GO" id="GO:0008652">
    <property type="term" value="P:amino acid biosynthetic process"/>
    <property type="evidence" value="ECO:0007669"/>
    <property type="project" value="UniProtKB-KW"/>
</dbReference>
<feature type="binding site" evidence="11">
    <location>
        <position position="289"/>
    </location>
    <ligand>
        <name>FMN</name>
        <dbReference type="ChEBI" id="CHEBI:58210"/>
    </ligand>
</feature>
<dbReference type="InterPro" id="IPR000453">
    <property type="entry name" value="Chorismate_synth"/>
</dbReference>
<comment type="subunit">
    <text evidence="11">Homotetramer.</text>
</comment>
<dbReference type="STRING" id="471855.Shel_10150"/>
<comment type="pathway">
    <text evidence="1 11">Metabolic intermediate biosynthesis; chorismate biosynthesis; chorismate from D-erythrose 4-phosphate and phosphoenolpyruvate: step 7/7.</text>
</comment>
<evidence type="ECO:0000256" key="3">
    <source>
        <dbReference type="ARBA" id="ARBA00013036"/>
    </source>
</evidence>
<dbReference type="Proteomes" id="UP000002026">
    <property type="component" value="Chromosome"/>
</dbReference>
<dbReference type="HOGENOM" id="CLU_034547_0_0_11"/>
<accession>C7N567</accession>
<dbReference type="GO" id="GO:0005829">
    <property type="term" value="C:cytosol"/>
    <property type="evidence" value="ECO:0007669"/>
    <property type="project" value="TreeGrafter"/>
</dbReference>
<evidence type="ECO:0000256" key="11">
    <source>
        <dbReference type="HAMAP-Rule" id="MF_00300"/>
    </source>
</evidence>
<dbReference type="PANTHER" id="PTHR21085:SF0">
    <property type="entry name" value="CHORISMATE SYNTHASE"/>
    <property type="match status" value="1"/>
</dbReference>
<feature type="binding site" evidence="11">
    <location>
        <position position="47"/>
    </location>
    <ligand>
        <name>NADP(+)</name>
        <dbReference type="ChEBI" id="CHEBI:58349"/>
    </ligand>
</feature>
<dbReference type="AlphaFoldDB" id="C7N567"/>
<gene>
    <name evidence="11" type="primary">aroC</name>
    <name evidence="12" type="ordered locus">Shel_10150</name>
</gene>
<keyword evidence="9 11" id="KW-0057">Aromatic amino acid biosynthesis</keyword>
<evidence type="ECO:0000256" key="10">
    <source>
        <dbReference type="ARBA" id="ARBA00023239"/>
    </source>
</evidence>
<evidence type="ECO:0000256" key="6">
    <source>
        <dbReference type="ARBA" id="ARBA00022643"/>
    </source>
</evidence>
<name>C7N567_SLAHD</name>
<evidence type="ECO:0000256" key="9">
    <source>
        <dbReference type="ARBA" id="ARBA00023141"/>
    </source>
</evidence>
<evidence type="ECO:0000256" key="1">
    <source>
        <dbReference type="ARBA" id="ARBA00005044"/>
    </source>
</evidence>
<dbReference type="GO" id="GO:0009073">
    <property type="term" value="P:aromatic amino acid family biosynthetic process"/>
    <property type="evidence" value="ECO:0007669"/>
    <property type="project" value="UniProtKB-KW"/>
</dbReference>
<keyword evidence="13" id="KW-1185">Reference proteome</keyword>